<proteinExistence type="predicted"/>
<reference evidence="1" key="1">
    <citation type="submission" date="2021-04" db="EMBL/GenBank/DDBJ databases">
        <authorList>
            <person name="Postec A."/>
        </authorList>
    </citation>
    <scope>NUCLEOTIDE SEQUENCE</scope>
    <source>
        <strain evidence="1">F1F22</strain>
    </source>
</reference>
<dbReference type="Proteomes" id="UP001056539">
    <property type="component" value="Chromosome"/>
</dbReference>
<accession>A0AAX3BCI3</accession>
<evidence type="ECO:0008006" key="3">
    <source>
        <dbReference type="Google" id="ProtNLM"/>
    </source>
</evidence>
<dbReference type="KEGG" id="taqu:KDW03_09560"/>
<dbReference type="RefSeq" id="WP_271434857.1">
    <property type="nucleotide sequence ID" value="NZ_CP073355.1"/>
</dbReference>
<name>A0AAX3BCI3_9SPIR</name>
<gene>
    <name evidence="1" type="ORF">KDW03_09560</name>
</gene>
<dbReference type="EMBL" id="CP073355">
    <property type="protein sequence ID" value="URA09721.1"/>
    <property type="molecule type" value="Genomic_DNA"/>
</dbReference>
<protein>
    <recommendedName>
        <fullName evidence="3">DUF5723 domain-containing protein</fullName>
    </recommendedName>
</protein>
<evidence type="ECO:0000313" key="2">
    <source>
        <dbReference type="Proteomes" id="UP001056539"/>
    </source>
</evidence>
<reference evidence="1" key="2">
    <citation type="submission" date="2022-06" db="EMBL/GenBank/DDBJ databases">
        <title>Thermospira aquatica gen. nov., sp. nov.</title>
        <authorList>
            <person name="Ben Ali Gam Z."/>
            <person name="Labat M."/>
        </authorList>
    </citation>
    <scope>NUCLEOTIDE SEQUENCE</scope>
    <source>
        <strain evidence="1">F1F22</strain>
    </source>
</reference>
<keyword evidence="2" id="KW-1185">Reference proteome</keyword>
<sequence>MRVLFLFFLCLSVVWTQTIDENELFEKSDIITDAPLLTNESFKAFSLTGQIQGEFSYLIPKSRLTNLESSDPNRYLFTIGGDLFLDIRQGKGYKAFVDIAFATSSGGIPFLHRFYDPATDTSTSVTETNTFILQMKEIFIDLPLAHTVYLRLGKQFLKWGTTYFWNPTDLINRERKNLGNLEATREGTWGLKIHIPYKTVANWYTFVDFTDTDTIEHTALASRLEVLLGTTEIGICGWWKKNAIPVYGADLSTRLWGFDIKAEGTISYGDNRPSLKEEIITIGYVPFTNYVAEPISHQWVSRLSFSISRSWDVFDEKERLFTLLEIFHNSQGTNASLFDNPIKLQTALATRAYIPNEYARWYLLFSLGFKKIFVRELSTQMYTLWNIEDESAILQPTLTYAPTSDVTLSAGLSWAIGKPDREYTTTATPLTFSGGVTLRF</sequence>
<organism evidence="1 2">
    <name type="scientific">Thermospira aquatica</name>
    <dbReference type="NCBI Taxonomy" id="2828656"/>
    <lineage>
        <taxon>Bacteria</taxon>
        <taxon>Pseudomonadati</taxon>
        <taxon>Spirochaetota</taxon>
        <taxon>Spirochaetia</taxon>
        <taxon>Brevinematales</taxon>
        <taxon>Thermospiraceae</taxon>
        <taxon>Thermospira</taxon>
    </lineage>
</organism>
<evidence type="ECO:0000313" key="1">
    <source>
        <dbReference type="EMBL" id="URA09721.1"/>
    </source>
</evidence>
<dbReference type="AlphaFoldDB" id="A0AAX3BCI3"/>